<sequence length="376" mass="40914">MNSTEQRLEQIRGSLPPLAHNARTLAALTTNPGCARRAIMDAAGVDKRAVAARVGFAPPYGQSPFAITRTRAFTAQVKANGCAELLRMLREVLDLPLPEVAYQDLDDAGGNESQEVRHALARTVLGAAARRTEDDFGTLFDHPLLRLPVGGRHVFLEPDLIALQYRGTFHIIEIKSFAVIDGQADGGKVAAAAMQSAVYVVALRRLLEDLGHDPGCVSDRVVLVCPENFSNHAVATRIDVRRQLTVLRRQLDRMRRVDELLASLDPGLTFDLAPDRDGRPTRPAGELCAAIEDIPARYSPDCLSMCEMSYFCRQEARGSTHALGKSVSEELGSVDWIDTALALADGTAWPAPEQEEAATVLRTALRMREECLGAPA</sequence>
<accession>A0ABN3HB94</accession>
<comment type="caution">
    <text evidence="1">The sequence shown here is derived from an EMBL/GenBank/DDBJ whole genome shotgun (WGS) entry which is preliminary data.</text>
</comment>
<proteinExistence type="predicted"/>
<evidence type="ECO:0000313" key="1">
    <source>
        <dbReference type="EMBL" id="GAA2374668.1"/>
    </source>
</evidence>
<dbReference type="EMBL" id="BAAARV010000076">
    <property type="protein sequence ID" value="GAA2374668.1"/>
    <property type="molecule type" value="Genomic_DNA"/>
</dbReference>
<dbReference type="RefSeq" id="WP_344617650.1">
    <property type="nucleotide sequence ID" value="NZ_BAAARV010000076.1"/>
</dbReference>
<protein>
    <recommendedName>
        <fullName evidence="3">Secreted protein</fullName>
    </recommendedName>
</protein>
<keyword evidence="2" id="KW-1185">Reference proteome</keyword>
<evidence type="ECO:0008006" key="3">
    <source>
        <dbReference type="Google" id="ProtNLM"/>
    </source>
</evidence>
<name>A0ABN3HB94_9ACTN</name>
<organism evidence="1 2">
    <name type="scientific">Dactylosporangium salmoneum</name>
    <dbReference type="NCBI Taxonomy" id="53361"/>
    <lineage>
        <taxon>Bacteria</taxon>
        <taxon>Bacillati</taxon>
        <taxon>Actinomycetota</taxon>
        <taxon>Actinomycetes</taxon>
        <taxon>Micromonosporales</taxon>
        <taxon>Micromonosporaceae</taxon>
        <taxon>Dactylosporangium</taxon>
    </lineage>
</organism>
<reference evidence="1 2" key="1">
    <citation type="journal article" date="2019" name="Int. J. Syst. Evol. Microbiol.">
        <title>The Global Catalogue of Microorganisms (GCM) 10K type strain sequencing project: providing services to taxonomists for standard genome sequencing and annotation.</title>
        <authorList>
            <consortium name="The Broad Institute Genomics Platform"/>
            <consortium name="The Broad Institute Genome Sequencing Center for Infectious Disease"/>
            <person name="Wu L."/>
            <person name="Ma J."/>
        </authorList>
    </citation>
    <scope>NUCLEOTIDE SEQUENCE [LARGE SCALE GENOMIC DNA]</scope>
    <source>
        <strain evidence="1 2">JCM 3272</strain>
    </source>
</reference>
<dbReference type="Proteomes" id="UP001501444">
    <property type="component" value="Unassembled WGS sequence"/>
</dbReference>
<gene>
    <name evidence="1" type="ORF">GCM10010170_077870</name>
</gene>
<evidence type="ECO:0000313" key="2">
    <source>
        <dbReference type="Proteomes" id="UP001501444"/>
    </source>
</evidence>